<evidence type="ECO:0000256" key="2">
    <source>
        <dbReference type="ARBA" id="ARBA00022723"/>
    </source>
</evidence>
<name>A0AAI7ZH84_XANAC</name>
<evidence type="ECO:0000313" key="6">
    <source>
        <dbReference type="Proteomes" id="UP000000576"/>
    </source>
</evidence>
<organism evidence="5 6">
    <name type="scientific">Xanthomonas axonopodis pv. citri (strain 306)</name>
    <dbReference type="NCBI Taxonomy" id="190486"/>
    <lineage>
        <taxon>Bacteria</taxon>
        <taxon>Pseudomonadati</taxon>
        <taxon>Pseudomonadota</taxon>
        <taxon>Gammaproteobacteria</taxon>
        <taxon>Lysobacterales</taxon>
        <taxon>Lysobacteraceae</taxon>
        <taxon>Xanthomonas</taxon>
    </lineage>
</organism>
<evidence type="ECO:0000259" key="4">
    <source>
        <dbReference type="Pfam" id="PF03328"/>
    </source>
</evidence>
<keyword evidence="3" id="KW-0456">Lyase</keyword>
<dbReference type="GO" id="GO:0046872">
    <property type="term" value="F:metal ion binding"/>
    <property type="evidence" value="ECO:0007669"/>
    <property type="project" value="UniProtKB-KW"/>
</dbReference>
<gene>
    <name evidence="5" type="primary">mphE</name>
    <name evidence="5" type="synonym">bphF</name>
    <name evidence="5" type="ordered locus">XAC3175</name>
</gene>
<sequence>MAASSMAVAVGILNAVPSVQLCELLGRIGYGFVVLDLEHVLRAPDTLEHAIRACELSGCEAWVRVPEVDEKLIGRVLDAGARGIVIPRTESAAQIGDAIAAARFPPLGRRGITGGRVTGFGTVDLPTYIAQANANIRLVPMIESAAGVAALPEILATPGVALVMEGALDLALDLGLGPQPTHPQVWELLLQLHAQCLAANVPFCPNPRTDAQRAHWLQQPELRWLLAGEDRALIQRALRGHLASLAVPHSPPACRSTP</sequence>
<evidence type="ECO:0000256" key="3">
    <source>
        <dbReference type="ARBA" id="ARBA00023239"/>
    </source>
</evidence>
<dbReference type="KEGG" id="xac:XAC3175"/>
<dbReference type="InterPro" id="IPR040442">
    <property type="entry name" value="Pyrv_kinase-like_dom_sf"/>
</dbReference>
<dbReference type="InterPro" id="IPR015813">
    <property type="entry name" value="Pyrv/PenolPyrv_kinase-like_dom"/>
</dbReference>
<comment type="similarity">
    <text evidence="1">Belongs to the HpcH/HpaI aldolase family.</text>
</comment>
<dbReference type="InterPro" id="IPR050251">
    <property type="entry name" value="HpcH-HpaI_aldolase"/>
</dbReference>
<dbReference type="Gene3D" id="3.20.20.60">
    <property type="entry name" value="Phosphoenolpyruvate-binding domains"/>
    <property type="match status" value="1"/>
</dbReference>
<dbReference type="Pfam" id="PF03328">
    <property type="entry name" value="HpcH_HpaI"/>
    <property type="match status" value="1"/>
</dbReference>
<evidence type="ECO:0000313" key="5">
    <source>
        <dbReference type="EMBL" id="AAM38019.1"/>
    </source>
</evidence>
<dbReference type="Proteomes" id="UP000000576">
    <property type="component" value="Chromosome"/>
</dbReference>
<keyword evidence="2" id="KW-0479">Metal-binding</keyword>
<dbReference type="PANTHER" id="PTHR30502:SF0">
    <property type="entry name" value="PHOSPHOENOLPYRUVATE CARBOXYLASE FAMILY PROTEIN"/>
    <property type="match status" value="1"/>
</dbReference>
<dbReference type="EMBL" id="AE008923">
    <property type="protein sequence ID" value="AAM38019.1"/>
    <property type="molecule type" value="Genomic_DNA"/>
</dbReference>
<dbReference type="PANTHER" id="PTHR30502">
    <property type="entry name" value="2-KETO-3-DEOXY-L-RHAMNONATE ALDOLASE"/>
    <property type="match status" value="1"/>
</dbReference>
<accession>A0AAI7ZH84</accession>
<dbReference type="GO" id="GO:0016832">
    <property type="term" value="F:aldehyde-lyase activity"/>
    <property type="evidence" value="ECO:0007669"/>
    <property type="project" value="TreeGrafter"/>
</dbReference>
<evidence type="ECO:0000256" key="1">
    <source>
        <dbReference type="ARBA" id="ARBA00005568"/>
    </source>
</evidence>
<reference evidence="5 6" key="1">
    <citation type="journal article" date="2002" name="Nature">
        <title>Comparison of the genomes of two Xanthomonas pathogens with differing host specificities.</title>
        <authorList>
            <person name="da Silva A.C."/>
            <person name="Ferro J.A."/>
            <person name="Reinach F.C."/>
            <person name="Farah C.S."/>
            <person name="Furlan L.R."/>
            <person name="Quaggio R.B."/>
            <person name="Monteiro-Vitorello C.B."/>
            <person name="Van Sluys M.A."/>
            <person name="Almeida N.F."/>
            <person name="Alves L.M."/>
            <person name="do Amaral A.M."/>
            <person name="Bertolini M.C."/>
            <person name="Camargo L.E."/>
            <person name="Camarotte G."/>
            <person name="Cannavan F."/>
            <person name="Cardozo J."/>
            <person name="Chambergo F."/>
            <person name="Ciapina L.P."/>
            <person name="Cicarelli R.M."/>
            <person name="Coutinho L.L."/>
            <person name="Cursino-Santos J.R."/>
            <person name="El-Dorry H."/>
            <person name="Faria J.B."/>
            <person name="Ferreira A.J."/>
            <person name="Ferreira R.C."/>
            <person name="Ferro M.I."/>
            <person name="Formighieri E.F."/>
            <person name="Franco M.C."/>
            <person name="Greggio C.C."/>
            <person name="Gruber A."/>
            <person name="Katsuyama A.M."/>
            <person name="Kishi L.T."/>
            <person name="Leite R.P."/>
            <person name="Lemos E.G."/>
            <person name="Lemos M.V."/>
            <person name="Locali E.C."/>
            <person name="Machado M.A."/>
            <person name="Madeira A.M."/>
            <person name="Martinez-Rossi N.M."/>
            <person name="Martins E.C."/>
            <person name="Meidanis J."/>
            <person name="Menck C.F."/>
            <person name="Miyaki C.Y."/>
            <person name="Moon D.H."/>
            <person name="Moreira L.M."/>
            <person name="Novo M.T."/>
            <person name="Okura V.K."/>
            <person name="Oliveira M.C."/>
            <person name="Oliveira V.R."/>
            <person name="Pereira H.A."/>
            <person name="Rossi A."/>
            <person name="Sena J.A."/>
            <person name="Silva C."/>
            <person name="de Souza R.F."/>
            <person name="Spinola L.A."/>
            <person name="Takita M.A."/>
            <person name="Tamura R.E."/>
            <person name="Teixeira E.C."/>
            <person name="Tezza R.I."/>
            <person name="Trindade dos Santos M."/>
            <person name="Truffi D."/>
            <person name="Tsai S.M."/>
            <person name="White F.F."/>
            <person name="Setubal J.C."/>
            <person name="Kitajima J.P."/>
        </authorList>
    </citation>
    <scope>NUCLEOTIDE SEQUENCE [LARGE SCALE GENOMIC DNA]</scope>
    <source>
        <strain evidence="5 6">306</strain>
    </source>
</reference>
<dbReference type="AlphaFoldDB" id="A0AAI7ZH84"/>
<dbReference type="GO" id="GO:0005737">
    <property type="term" value="C:cytoplasm"/>
    <property type="evidence" value="ECO:0007669"/>
    <property type="project" value="TreeGrafter"/>
</dbReference>
<dbReference type="InterPro" id="IPR005000">
    <property type="entry name" value="Aldolase/citrate-lyase_domain"/>
</dbReference>
<dbReference type="SUPFAM" id="SSF51621">
    <property type="entry name" value="Phosphoenolpyruvate/pyruvate domain"/>
    <property type="match status" value="1"/>
</dbReference>
<proteinExistence type="inferred from homology"/>
<feature type="domain" description="HpcH/HpaI aldolase/citrate lyase" evidence="4">
    <location>
        <begin position="21"/>
        <end position="201"/>
    </location>
</feature>
<protein>
    <submittedName>
        <fullName evidence="5">4-hydroxy-2-oxovalerate aldolase</fullName>
    </submittedName>
</protein>